<dbReference type="EMBL" id="JAIMJA010000007">
    <property type="protein sequence ID" value="MCE2594889.1"/>
    <property type="molecule type" value="Genomic_DNA"/>
</dbReference>
<dbReference type="RefSeq" id="WP_233052399.1">
    <property type="nucleotide sequence ID" value="NZ_JAIMJA010000007.1"/>
</dbReference>
<dbReference type="NCBIfam" id="TIGR00199">
    <property type="entry name" value="PncC_domain"/>
    <property type="match status" value="1"/>
</dbReference>
<dbReference type="InterPro" id="IPR008136">
    <property type="entry name" value="CinA_C"/>
</dbReference>
<dbReference type="CDD" id="cd00885">
    <property type="entry name" value="cinA"/>
    <property type="match status" value="1"/>
</dbReference>
<dbReference type="Gene3D" id="3.40.980.10">
    <property type="entry name" value="MoaB/Mog-like domain"/>
    <property type="match status" value="1"/>
</dbReference>
<comment type="similarity">
    <text evidence="1">Belongs to the CinA family.</text>
</comment>
<dbReference type="PIRSF" id="PIRSF006728">
    <property type="entry name" value="CinA"/>
    <property type="match status" value="1"/>
</dbReference>
<evidence type="ECO:0000256" key="1">
    <source>
        <dbReference type="HAMAP-Rule" id="MF_00226"/>
    </source>
</evidence>
<dbReference type="Pfam" id="PF02464">
    <property type="entry name" value="CinA"/>
    <property type="match status" value="1"/>
</dbReference>
<accession>A0ABS8WAT5</accession>
<dbReference type="NCBIfam" id="TIGR00200">
    <property type="entry name" value="cinA_nterm"/>
    <property type="match status" value="1"/>
</dbReference>
<dbReference type="Pfam" id="PF00994">
    <property type="entry name" value="MoCF_biosynth"/>
    <property type="match status" value="1"/>
</dbReference>
<dbReference type="HAMAP" id="MF_00226_B">
    <property type="entry name" value="CinA_B"/>
    <property type="match status" value="1"/>
</dbReference>
<organism evidence="3 4">
    <name type="scientific">Motilimonas cestriensis</name>
    <dbReference type="NCBI Taxonomy" id="2742685"/>
    <lineage>
        <taxon>Bacteria</taxon>
        <taxon>Pseudomonadati</taxon>
        <taxon>Pseudomonadota</taxon>
        <taxon>Gammaproteobacteria</taxon>
        <taxon>Alteromonadales</taxon>
        <taxon>Alteromonadales genera incertae sedis</taxon>
        <taxon>Motilimonas</taxon>
    </lineage>
</organism>
<name>A0ABS8WAT5_9GAMM</name>
<proteinExistence type="inferred from homology"/>
<dbReference type="SUPFAM" id="SSF53218">
    <property type="entry name" value="Molybdenum cofactor biosynthesis proteins"/>
    <property type="match status" value="1"/>
</dbReference>
<dbReference type="InterPro" id="IPR036653">
    <property type="entry name" value="CinA-like_C"/>
</dbReference>
<dbReference type="InterPro" id="IPR050101">
    <property type="entry name" value="CinA"/>
</dbReference>
<reference evidence="3 4" key="1">
    <citation type="journal article" date="2022" name="Environ. Microbiol. Rep.">
        <title>Eco-phylogenetic analyses reveal divergent evolution of vitamin B12 metabolism in the marine bacterial family 'Psychromonadaceae'.</title>
        <authorList>
            <person name="Jin X."/>
            <person name="Yang Y."/>
            <person name="Cao H."/>
            <person name="Gao B."/>
            <person name="Zhao Z."/>
        </authorList>
    </citation>
    <scope>NUCLEOTIDE SEQUENCE [LARGE SCALE GENOMIC DNA]</scope>
    <source>
        <strain evidence="3 4">MKS20</strain>
    </source>
</reference>
<dbReference type="NCBIfam" id="TIGR00177">
    <property type="entry name" value="molyb_syn"/>
    <property type="match status" value="1"/>
</dbReference>
<feature type="domain" description="MoaB/Mog" evidence="2">
    <location>
        <begin position="4"/>
        <end position="171"/>
    </location>
</feature>
<dbReference type="PANTHER" id="PTHR13939:SF0">
    <property type="entry name" value="NMN AMIDOHYDROLASE-LIKE PROTEIN YFAY"/>
    <property type="match status" value="1"/>
</dbReference>
<sequence length="424" mass="45660">MKIEIISTGDELITGQILDTNANWLCQQLFSQGLQPQRLHTVADNLNDLVTLFTEASQRSDIVLVNGGLGPTSDDLSAQAAAAAMHVPVELNQAWLDVMKQKFAERGRVMAKTNIKQAMLPQGCDVIDNANGTACGFSFTFNQARFYFTPGVPHEFKHMFSTQIWPDIATRFALNNKLVQYKITTFGLGESAIDALIQDVTIPAQLHLGYRTASPEIEVKLISSDADIIKQVAQQIEQKLADYVIFTSDESDSSAEKIQHLMLAKQATLALAESCTGGMIASSLVAIAGSSGYLDRAMVTYSNQAKQDLVQVSADTLSSHGAVSEATAIEMAQGAKLSAKSDYALSVTGIAGPGGGSALKPVGTVAFALATPTETYSQMLVLPGKNRTMTRKIACAIALDMLRRHLQGLAVYGHYDFAPKWQAH</sequence>
<gene>
    <name evidence="3" type="ORF">K6Y31_08685</name>
</gene>
<dbReference type="PANTHER" id="PTHR13939">
    <property type="entry name" value="NICOTINAMIDE-NUCLEOTIDE AMIDOHYDROLASE PNCC"/>
    <property type="match status" value="1"/>
</dbReference>
<keyword evidence="4" id="KW-1185">Reference proteome</keyword>
<evidence type="ECO:0000259" key="2">
    <source>
        <dbReference type="SMART" id="SM00852"/>
    </source>
</evidence>
<dbReference type="Proteomes" id="UP001201273">
    <property type="component" value="Unassembled WGS sequence"/>
</dbReference>
<protein>
    <recommendedName>
        <fullName evidence="1">CinA-like protein</fullName>
    </recommendedName>
</protein>
<dbReference type="Gene3D" id="3.30.70.2860">
    <property type="match status" value="1"/>
</dbReference>
<dbReference type="SUPFAM" id="SSF142433">
    <property type="entry name" value="CinA-like"/>
    <property type="match status" value="1"/>
</dbReference>
<dbReference type="InterPro" id="IPR001453">
    <property type="entry name" value="MoaB/Mog_dom"/>
</dbReference>
<dbReference type="SMART" id="SM00852">
    <property type="entry name" value="MoCF_biosynth"/>
    <property type="match status" value="1"/>
</dbReference>
<dbReference type="InterPro" id="IPR036425">
    <property type="entry name" value="MoaB/Mog-like_dom_sf"/>
</dbReference>
<dbReference type="InterPro" id="IPR008135">
    <property type="entry name" value="Competence-induced_CinA"/>
</dbReference>
<comment type="caution">
    <text evidence="3">The sequence shown here is derived from an EMBL/GenBank/DDBJ whole genome shotgun (WGS) entry which is preliminary data.</text>
</comment>
<evidence type="ECO:0000313" key="4">
    <source>
        <dbReference type="Proteomes" id="UP001201273"/>
    </source>
</evidence>
<evidence type="ECO:0000313" key="3">
    <source>
        <dbReference type="EMBL" id="MCE2594889.1"/>
    </source>
</evidence>
<dbReference type="Gene3D" id="3.90.950.20">
    <property type="entry name" value="CinA-like"/>
    <property type="match status" value="1"/>
</dbReference>